<dbReference type="Pfam" id="PF00199">
    <property type="entry name" value="Catalase"/>
    <property type="match status" value="1"/>
</dbReference>
<dbReference type="OrthoDB" id="6880011at2759"/>
<reference evidence="10 11" key="1">
    <citation type="journal article" date="2020" name="Cell">
        <title>Large-Scale Comparative Analyses of Tick Genomes Elucidate Their Genetic Diversity and Vector Capacities.</title>
        <authorList>
            <consortium name="Tick Genome and Microbiome Consortium (TIGMIC)"/>
            <person name="Jia N."/>
            <person name="Wang J."/>
            <person name="Shi W."/>
            <person name="Du L."/>
            <person name="Sun Y."/>
            <person name="Zhan W."/>
            <person name="Jiang J.F."/>
            <person name="Wang Q."/>
            <person name="Zhang B."/>
            <person name="Ji P."/>
            <person name="Bell-Sakyi L."/>
            <person name="Cui X.M."/>
            <person name="Yuan T.T."/>
            <person name="Jiang B.G."/>
            <person name="Yang W.F."/>
            <person name="Lam T.T."/>
            <person name="Chang Q.C."/>
            <person name="Ding S.J."/>
            <person name="Wang X.J."/>
            <person name="Zhu J.G."/>
            <person name="Ruan X.D."/>
            <person name="Zhao L."/>
            <person name="Wei J.T."/>
            <person name="Ye R.Z."/>
            <person name="Que T.C."/>
            <person name="Du C.H."/>
            <person name="Zhou Y.H."/>
            <person name="Cheng J.X."/>
            <person name="Dai P.F."/>
            <person name="Guo W.B."/>
            <person name="Han X.H."/>
            <person name="Huang E.J."/>
            <person name="Li L.F."/>
            <person name="Wei W."/>
            <person name="Gao Y.C."/>
            <person name="Liu J.Z."/>
            <person name="Shao H.Z."/>
            <person name="Wang X."/>
            <person name="Wang C.C."/>
            <person name="Yang T.C."/>
            <person name="Huo Q.B."/>
            <person name="Li W."/>
            <person name="Chen H.Y."/>
            <person name="Chen S.E."/>
            <person name="Zhou L.G."/>
            <person name="Ni X.B."/>
            <person name="Tian J.H."/>
            <person name="Sheng Y."/>
            <person name="Liu T."/>
            <person name="Pan Y.S."/>
            <person name="Xia L.Y."/>
            <person name="Li J."/>
            <person name="Zhao F."/>
            <person name="Cao W.C."/>
        </authorList>
    </citation>
    <scope>NUCLEOTIDE SEQUENCE [LARGE SCALE GENOMIC DNA]</scope>
    <source>
        <strain evidence="10">HaeL-2018</strain>
    </source>
</reference>
<dbReference type="SUPFAM" id="SSF56634">
    <property type="entry name" value="Heme-dependent catalase-like"/>
    <property type="match status" value="1"/>
</dbReference>
<evidence type="ECO:0000256" key="1">
    <source>
        <dbReference type="ARBA" id="ARBA00005329"/>
    </source>
</evidence>
<sequence length="343" mass="38538">MLAPRRHQVDGIERAAGNRRRSEERIAEVGQDQKQHRRARLLRGLRSPKFLFGMSFAGGRDQDVSETGVAVTTKDPGTCRRVRPRELMGKDPDYYIRDLYNSIASRGLPDLDSLHPSDDVRAGQVLDLQPLRCDQAESHQLLLRRRADSHDPSEPSSGIEPSPDKLLQGRLFSYGDSQRHRLGPNFNQLPVNCPLKVRLANYERDGNMAVTNQGGAPNYFPNSFSGPVDDAKWNAPRFASPGDVDRWNSSSEDNFTQPREFWEALSDEERDHLTTNIANHLKDAQDFIRKRAVANFASAHPDFGAAVSKKLDELLQVGRVHPGAEGTADSFYLIREEAIVRAF</sequence>
<dbReference type="GO" id="GO:0042744">
    <property type="term" value="P:hydrogen peroxide catabolic process"/>
    <property type="evidence" value="ECO:0007669"/>
    <property type="project" value="UniProtKB-KW"/>
</dbReference>
<dbReference type="AlphaFoldDB" id="A0A9J6GYQ9"/>
<dbReference type="InterPro" id="IPR018028">
    <property type="entry name" value="Catalase"/>
</dbReference>
<proteinExistence type="inferred from homology"/>
<dbReference type="Gene3D" id="2.40.180.10">
    <property type="entry name" value="Catalase core domain"/>
    <property type="match status" value="1"/>
</dbReference>
<dbReference type="PANTHER" id="PTHR11465">
    <property type="entry name" value="CATALASE"/>
    <property type="match status" value="1"/>
</dbReference>
<evidence type="ECO:0000256" key="4">
    <source>
        <dbReference type="ARBA" id="ARBA00022723"/>
    </source>
</evidence>
<evidence type="ECO:0000259" key="9">
    <source>
        <dbReference type="SMART" id="SM01060"/>
    </source>
</evidence>
<dbReference type="PROSITE" id="PS00437">
    <property type="entry name" value="CATALASE_1"/>
    <property type="match status" value="1"/>
</dbReference>
<dbReference type="InterPro" id="IPR020835">
    <property type="entry name" value="Catalase_sf"/>
</dbReference>
<evidence type="ECO:0000256" key="3">
    <source>
        <dbReference type="ARBA" id="ARBA00022617"/>
    </source>
</evidence>
<keyword evidence="6" id="KW-0408">Iron</keyword>
<organism evidence="10 11">
    <name type="scientific">Haemaphysalis longicornis</name>
    <name type="common">Bush tick</name>
    <dbReference type="NCBI Taxonomy" id="44386"/>
    <lineage>
        <taxon>Eukaryota</taxon>
        <taxon>Metazoa</taxon>
        <taxon>Ecdysozoa</taxon>
        <taxon>Arthropoda</taxon>
        <taxon>Chelicerata</taxon>
        <taxon>Arachnida</taxon>
        <taxon>Acari</taxon>
        <taxon>Parasitiformes</taxon>
        <taxon>Ixodida</taxon>
        <taxon>Ixodoidea</taxon>
        <taxon>Ixodidae</taxon>
        <taxon>Haemaphysalinae</taxon>
        <taxon>Haemaphysalis</taxon>
    </lineage>
</organism>
<dbReference type="Pfam" id="PF06628">
    <property type="entry name" value="Catalase-rel"/>
    <property type="match status" value="1"/>
</dbReference>
<keyword evidence="4" id="KW-0479">Metal-binding</keyword>
<feature type="region of interest" description="Disordered" evidence="8">
    <location>
        <begin position="145"/>
        <end position="166"/>
    </location>
</feature>
<comment type="similarity">
    <text evidence="1">Belongs to the catalase family.</text>
</comment>
<dbReference type="GO" id="GO:0005739">
    <property type="term" value="C:mitochondrion"/>
    <property type="evidence" value="ECO:0007669"/>
    <property type="project" value="TreeGrafter"/>
</dbReference>
<protein>
    <recommendedName>
        <fullName evidence="9">Catalase core domain-containing protein</fullName>
    </recommendedName>
</protein>
<dbReference type="VEuPathDB" id="VectorBase:HLOH_050540"/>
<dbReference type="PROSITE" id="PS51402">
    <property type="entry name" value="CATALASE_3"/>
    <property type="match status" value="1"/>
</dbReference>
<keyword evidence="7" id="KW-0376">Hydrogen peroxide</keyword>
<dbReference type="Proteomes" id="UP000821853">
    <property type="component" value="Chromosome 8"/>
</dbReference>
<evidence type="ECO:0000313" key="10">
    <source>
        <dbReference type="EMBL" id="KAH9380562.1"/>
    </source>
</evidence>
<feature type="region of interest" description="Disordered" evidence="8">
    <location>
        <begin position="1"/>
        <end position="37"/>
    </location>
</feature>
<feature type="domain" description="Catalase core" evidence="9">
    <location>
        <begin position="7"/>
        <end position="228"/>
    </location>
</feature>
<dbReference type="SMART" id="SM01060">
    <property type="entry name" value="Catalase"/>
    <property type="match status" value="1"/>
</dbReference>
<dbReference type="PANTHER" id="PTHR11465:SF9">
    <property type="entry name" value="CATALASE"/>
    <property type="match status" value="1"/>
</dbReference>
<gene>
    <name evidence="10" type="ORF">HPB48_017328</name>
</gene>
<dbReference type="GO" id="GO:0042542">
    <property type="term" value="P:response to hydrogen peroxide"/>
    <property type="evidence" value="ECO:0007669"/>
    <property type="project" value="TreeGrafter"/>
</dbReference>
<keyword evidence="3" id="KW-0349">Heme</keyword>
<evidence type="ECO:0000256" key="5">
    <source>
        <dbReference type="ARBA" id="ARBA00023002"/>
    </source>
</evidence>
<evidence type="ECO:0000256" key="6">
    <source>
        <dbReference type="ARBA" id="ARBA00023004"/>
    </source>
</evidence>
<evidence type="ECO:0000256" key="8">
    <source>
        <dbReference type="SAM" id="MobiDB-lite"/>
    </source>
</evidence>
<keyword evidence="11" id="KW-1185">Reference proteome</keyword>
<evidence type="ECO:0000256" key="7">
    <source>
        <dbReference type="ARBA" id="ARBA00023324"/>
    </source>
</evidence>
<keyword evidence="5" id="KW-0560">Oxidoreductase</keyword>
<comment type="caution">
    <text evidence="10">The sequence shown here is derived from an EMBL/GenBank/DDBJ whole genome shotgun (WGS) entry which is preliminary data.</text>
</comment>
<dbReference type="InterPro" id="IPR011614">
    <property type="entry name" value="Catalase_core"/>
</dbReference>
<dbReference type="GO" id="GO:0005777">
    <property type="term" value="C:peroxisome"/>
    <property type="evidence" value="ECO:0007669"/>
    <property type="project" value="TreeGrafter"/>
</dbReference>
<dbReference type="GO" id="GO:0004096">
    <property type="term" value="F:catalase activity"/>
    <property type="evidence" value="ECO:0007669"/>
    <property type="project" value="UniProtKB-EC"/>
</dbReference>
<dbReference type="InterPro" id="IPR010582">
    <property type="entry name" value="Catalase_immune_responsive"/>
</dbReference>
<accession>A0A9J6GYQ9</accession>
<dbReference type="InterPro" id="IPR002226">
    <property type="entry name" value="Catalase_haem_BS"/>
</dbReference>
<name>A0A9J6GYQ9_HAELO</name>
<keyword evidence="2" id="KW-0575">Peroxidase</keyword>
<dbReference type="GO" id="GO:0046872">
    <property type="term" value="F:metal ion binding"/>
    <property type="evidence" value="ECO:0007669"/>
    <property type="project" value="UniProtKB-KW"/>
</dbReference>
<evidence type="ECO:0000256" key="2">
    <source>
        <dbReference type="ARBA" id="ARBA00022559"/>
    </source>
</evidence>
<evidence type="ECO:0000313" key="11">
    <source>
        <dbReference type="Proteomes" id="UP000821853"/>
    </source>
</evidence>
<dbReference type="EMBL" id="JABSTR010000010">
    <property type="protein sequence ID" value="KAH9380562.1"/>
    <property type="molecule type" value="Genomic_DNA"/>
</dbReference>
<dbReference type="GO" id="GO:0020037">
    <property type="term" value="F:heme binding"/>
    <property type="evidence" value="ECO:0007669"/>
    <property type="project" value="InterPro"/>
</dbReference>
<feature type="compositionally biased region" description="Basic and acidic residues" evidence="8">
    <location>
        <begin position="20"/>
        <end position="34"/>
    </location>
</feature>